<dbReference type="EMBL" id="FUWW01000019">
    <property type="protein sequence ID" value="SJZ74588.1"/>
    <property type="molecule type" value="Genomic_DNA"/>
</dbReference>
<keyword evidence="3" id="KW-1185">Reference proteome</keyword>
<dbReference type="Proteomes" id="UP000190657">
    <property type="component" value="Unassembled WGS sequence"/>
</dbReference>
<feature type="transmembrane region" description="Helical" evidence="1">
    <location>
        <begin position="12"/>
        <end position="32"/>
    </location>
</feature>
<evidence type="ECO:0000313" key="3">
    <source>
        <dbReference type="Proteomes" id="UP000190657"/>
    </source>
</evidence>
<reference evidence="3" key="1">
    <citation type="submission" date="2017-02" db="EMBL/GenBank/DDBJ databases">
        <authorList>
            <person name="Varghese N."/>
            <person name="Submissions S."/>
        </authorList>
    </citation>
    <scope>NUCLEOTIDE SEQUENCE [LARGE SCALE GENOMIC DNA]</scope>
    <source>
        <strain evidence="3">ATCC 51222</strain>
    </source>
</reference>
<proteinExistence type="predicted"/>
<dbReference type="RefSeq" id="WP_159443434.1">
    <property type="nucleotide sequence ID" value="NZ_FUWW01000019.1"/>
</dbReference>
<gene>
    <name evidence="2" type="ORF">SAMN02745114_01481</name>
</gene>
<keyword evidence="1" id="KW-1133">Transmembrane helix</keyword>
<protein>
    <submittedName>
        <fullName evidence="2">Uncharacterized protein</fullName>
    </submittedName>
</protein>
<keyword evidence="1" id="KW-0812">Transmembrane</keyword>
<keyword evidence="1" id="KW-0472">Membrane</keyword>
<organism evidence="2 3">
    <name type="scientific">Eubacterium coprostanoligenes</name>
    <dbReference type="NCBI Taxonomy" id="290054"/>
    <lineage>
        <taxon>Bacteria</taxon>
        <taxon>Bacillati</taxon>
        <taxon>Bacillota</taxon>
        <taxon>Clostridia</taxon>
        <taxon>Eubacteriales</taxon>
        <taxon>Eubacteriaceae</taxon>
        <taxon>Eubacterium</taxon>
    </lineage>
</organism>
<sequence length="49" mass="4750">MGINLIKAGGKIGKAIVGGIAAVGIGGLAQVAKKNGPKIIKAVGKVIKK</sequence>
<accession>A0A1T4N6V8</accession>
<evidence type="ECO:0000256" key="1">
    <source>
        <dbReference type="SAM" id="Phobius"/>
    </source>
</evidence>
<dbReference type="AlphaFoldDB" id="A0A1T4N6V8"/>
<evidence type="ECO:0000313" key="2">
    <source>
        <dbReference type="EMBL" id="SJZ74588.1"/>
    </source>
</evidence>
<name>A0A1T4N6V8_9FIRM</name>
<dbReference type="STRING" id="290054.SAMN02745114_01481"/>